<dbReference type="STRING" id="1184609.KILIM_050_00100"/>
<evidence type="ECO:0000313" key="3">
    <source>
        <dbReference type="Proteomes" id="UP000008366"/>
    </source>
</evidence>
<dbReference type="SUPFAM" id="SSF52833">
    <property type="entry name" value="Thioredoxin-like"/>
    <property type="match status" value="1"/>
</dbReference>
<evidence type="ECO:0000256" key="1">
    <source>
        <dbReference type="SAM" id="MobiDB-lite"/>
    </source>
</evidence>
<dbReference type="Pfam" id="PF22234">
    <property type="entry name" value="Rv2466c-like"/>
    <property type="match status" value="1"/>
</dbReference>
<dbReference type="Gene3D" id="3.40.30.10">
    <property type="entry name" value="Glutaredoxin"/>
    <property type="match status" value="1"/>
</dbReference>
<dbReference type="InterPro" id="IPR036249">
    <property type="entry name" value="Thioredoxin-like_sf"/>
</dbReference>
<sequence>MGPYLRSAGEACNDDAMTETNESTPQTSDASGGQRVRMWFDPACPWAWMTSRWLMEVERVRDIHVEWHVMSLAVLNEGRDLAPDYRALMDAAWGPVRVIMAAKAEHGEEVVKKLYDAIGTRVHPGGMALRDSQQRAQVIAEALAEVGLPAELAFAADSDSVDEALRASHAEGIGLVGDDVGTPVIAIGDVAFFGPVISPAPKGEAAGKLWDGCVLVAGTPGFFELKRSRNVDPIFD</sequence>
<gene>
    <name evidence="2" type="ORF">KILIM_050_00100</name>
</gene>
<comment type="caution">
    <text evidence="2">The sequence shown here is derived from an EMBL/GenBank/DDBJ whole genome shotgun (WGS) entry which is preliminary data.</text>
</comment>
<accession>K6VKV2</accession>
<name>K6VKV2_9MICO</name>
<dbReference type="Proteomes" id="UP000008366">
    <property type="component" value="Unassembled WGS sequence"/>
</dbReference>
<dbReference type="eggNOG" id="COG3917">
    <property type="taxonomic scope" value="Bacteria"/>
</dbReference>
<dbReference type="AlphaFoldDB" id="K6VKV2"/>
<protein>
    <submittedName>
        <fullName evidence="2">Uncharacterized protein</fullName>
    </submittedName>
</protein>
<reference evidence="2 3" key="1">
    <citation type="submission" date="2012-08" db="EMBL/GenBank/DDBJ databases">
        <title>Whole genome shotgun sequence of Kineosphaera limosa NBRC 100340.</title>
        <authorList>
            <person name="Yoshida I."/>
            <person name="Isaki S."/>
            <person name="Hosoyama A."/>
            <person name="Tsuchikane K."/>
            <person name="Katsumata H."/>
            <person name="Ando Y."/>
            <person name="Ohji S."/>
            <person name="Hamada M."/>
            <person name="Tamura T."/>
            <person name="Yamazoe A."/>
            <person name="Yamazaki S."/>
            <person name="Fujita N."/>
        </authorList>
    </citation>
    <scope>NUCLEOTIDE SEQUENCE [LARGE SCALE GENOMIC DNA]</scope>
    <source>
        <strain evidence="2 3">NBRC 100340</strain>
    </source>
</reference>
<keyword evidence="3" id="KW-1185">Reference proteome</keyword>
<dbReference type="InterPro" id="IPR053977">
    <property type="entry name" value="Rv2466c-like"/>
</dbReference>
<proteinExistence type="predicted"/>
<organism evidence="2 3">
    <name type="scientific">Kineosphaera limosa NBRC 100340</name>
    <dbReference type="NCBI Taxonomy" id="1184609"/>
    <lineage>
        <taxon>Bacteria</taxon>
        <taxon>Bacillati</taxon>
        <taxon>Actinomycetota</taxon>
        <taxon>Actinomycetes</taxon>
        <taxon>Micrococcales</taxon>
        <taxon>Dermatophilaceae</taxon>
        <taxon>Kineosphaera</taxon>
    </lineage>
</organism>
<feature type="region of interest" description="Disordered" evidence="1">
    <location>
        <begin position="11"/>
        <end position="34"/>
    </location>
</feature>
<evidence type="ECO:0000313" key="2">
    <source>
        <dbReference type="EMBL" id="GAB96828.1"/>
    </source>
</evidence>
<dbReference type="EMBL" id="BAHD01000050">
    <property type="protein sequence ID" value="GAB96828.1"/>
    <property type="molecule type" value="Genomic_DNA"/>
</dbReference>
<feature type="compositionally biased region" description="Polar residues" evidence="1">
    <location>
        <begin position="18"/>
        <end position="31"/>
    </location>
</feature>